<sequence length="387" mass="42373">MLLAEGLGLPLWPERGTQFAIDYDWLFIYILVVTTAAGLLVYAGLTFLCFKYAKKPGGKSARILGSHKLELLWTIIPTAFFLSFFVFGLPIFDAATHPPADAPEIFVVGKQWMWKIQHPNGVREINELHLQQDVAVKVTGTSEDVIHDFGIPAFRNKIDVVPGRYVTTWYKPTKVTKAGEPYHIFCDQYCGQGHSQMVGKVHVLSREDYQDWLAGHKTDNAGAPGDRPTDGTAAWHGQQLFFKMQCINCHNNVYDADSVNSSNRAPNLEGLFGSQVPVEGGKTVPADGSYIRESIRNPMAKVHVGWKPIMPAFPRAQLSEEELGQLVAYIQYLKKGKLPKRTSQDAAPVGAPTQGPSLGEGSPAVPPPPAPKNPNPPAPAPTPKGAN</sequence>
<feature type="domain" description="Cytochrome c" evidence="21">
    <location>
        <begin position="232"/>
        <end position="334"/>
    </location>
</feature>
<dbReference type="AlphaFoldDB" id="A0A5C1A9G6"/>
<dbReference type="PANTHER" id="PTHR22888">
    <property type="entry name" value="CYTOCHROME C OXIDASE, SUBUNIT II"/>
    <property type="match status" value="1"/>
</dbReference>
<evidence type="ECO:0000256" key="1">
    <source>
        <dbReference type="ARBA" id="ARBA00004141"/>
    </source>
</evidence>
<evidence type="ECO:0000256" key="15">
    <source>
        <dbReference type="PROSITE-ProRule" id="PRU00433"/>
    </source>
</evidence>
<keyword evidence="3 16" id="KW-0813">Transport</keyword>
<evidence type="ECO:0000256" key="13">
    <source>
        <dbReference type="ARBA" id="ARBA00023136"/>
    </source>
</evidence>
<keyword evidence="13 19" id="KW-0472">Membrane</keyword>
<dbReference type="InterPro" id="IPR002429">
    <property type="entry name" value="CcO_II-like_C"/>
</dbReference>
<dbReference type="Gene3D" id="2.60.40.420">
    <property type="entry name" value="Cupredoxins - blue copper proteins"/>
    <property type="match status" value="1"/>
</dbReference>
<dbReference type="PANTHER" id="PTHR22888:SF9">
    <property type="entry name" value="CYTOCHROME C OXIDASE SUBUNIT 2"/>
    <property type="match status" value="1"/>
</dbReference>
<comment type="function">
    <text evidence="14 17">Subunits I and II form the functional core of the enzyme complex. Electrons originating in cytochrome c are transferred via heme a and Cu(A) to the binuclear center formed by heme a3 and Cu(B).</text>
</comment>
<dbReference type="InterPro" id="IPR009056">
    <property type="entry name" value="Cyt_c-like_dom"/>
</dbReference>
<dbReference type="InterPro" id="IPR045187">
    <property type="entry name" value="CcO_II"/>
</dbReference>
<dbReference type="OrthoDB" id="9773456at2"/>
<organism evidence="22 23">
    <name type="scientific">Limnoglobus roseus</name>
    <dbReference type="NCBI Taxonomy" id="2598579"/>
    <lineage>
        <taxon>Bacteria</taxon>
        <taxon>Pseudomonadati</taxon>
        <taxon>Planctomycetota</taxon>
        <taxon>Planctomycetia</taxon>
        <taxon>Gemmatales</taxon>
        <taxon>Gemmataceae</taxon>
        <taxon>Limnoglobus</taxon>
    </lineage>
</organism>
<evidence type="ECO:0000256" key="4">
    <source>
        <dbReference type="ARBA" id="ARBA00022617"/>
    </source>
</evidence>
<keyword evidence="8" id="KW-1278">Translocase</keyword>
<evidence type="ECO:0000313" key="22">
    <source>
        <dbReference type="EMBL" id="QEL15370.1"/>
    </source>
</evidence>
<evidence type="ECO:0000256" key="8">
    <source>
        <dbReference type="ARBA" id="ARBA00022967"/>
    </source>
</evidence>
<keyword evidence="10 19" id="KW-1133">Transmembrane helix</keyword>
<dbReference type="InterPro" id="IPR036909">
    <property type="entry name" value="Cyt_c-like_dom_sf"/>
</dbReference>
<dbReference type="CDD" id="cd13915">
    <property type="entry name" value="CuRO_HCO_II_like_2"/>
    <property type="match status" value="1"/>
</dbReference>
<evidence type="ECO:0000256" key="16">
    <source>
        <dbReference type="RuleBase" id="RU000456"/>
    </source>
</evidence>
<evidence type="ECO:0000256" key="19">
    <source>
        <dbReference type="SAM" id="Phobius"/>
    </source>
</evidence>
<keyword evidence="4 15" id="KW-0349">Heme</keyword>
<dbReference type="EMBL" id="CP042425">
    <property type="protein sequence ID" value="QEL15370.1"/>
    <property type="molecule type" value="Genomic_DNA"/>
</dbReference>
<gene>
    <name evidence="22" type="primary">coxB</name>
    <name evidence="22" type="ORF">PX52LOC_02285</name>
</gene>
<dbReference type="PROSITE" id="PS50857">
    <property type="entry name" value="COX2_CUA"/>
    <property type="match status" value="1"/>
</dbReference>
<evidence type="ECO:0000256" key="3">
    <source>
        <dbReference type="ARBA" id="ARBA00022448"/>
    </source>
</evidence>
<evidence type="ECO:0000256" key="6">
    <source>
        <dbReference type="ARBA" id="ARBA00022692"/>
    </source>
</evidence>
<dbReference type="InterPro" id="IPR014222">
    <property type="entry name" value="Cyt_c_oxidase_su2"/>
</dbReference>
<evidence type="ECO:0000256" key="14">
    <source>
        <dbReference type="ARBA" id="ARBA00024688"/>
    </source>
</evidence>
<evidence type="ECO:0000256" key="7">
    <source>
        <dbReference type="ARBA" id="ARBA00022723"/>
    </source>
</evidence>
<dbReference type="GO" id="GO:0005886">
    <property type="term" value="C:plasma membrane"/>
    <property type="evidence" value="ECO:0007669"/>
    <property type="project" value="UniProtKB-SubCell"/>
</dbReference>
<name>A0A5C1A9G6_9BACT</name>
<keyword evidence="5 16" id="KW-0679">Respiratory chain</keyword>
<feature type="domain" description="Cytochrome oxidase subunit II copper A binding" evidence="20">
    <location>
        <begin position="100"/>
        <end position="215"/>
    </location>
</feature>
<dbReference type="Pfam" id="PF02790">
    <property type="entry name" value="COX2_TM"/>
    <property type="match status" value="1"/>
</dbReference>
<proteinExistence type="inferred from homology"/>
<keyword evidence="9 16" id="KW-0249">Electron transport</keyword>
<keyword evidence="7 15" id="KW-0479">Metal-binding</keyword>
<evidence type="ECO:0000256" key="9">
    <source>
        <dbReference type="ARBA" id="ARBA00022982"/>
    </source>
</evidence>
<dbReference type="SUPFAM" id="SSF49503">
    <property type="entry name" value="Cupredoxins"/>
    <property type="match status" value="1"/>
</dbReference>
<dbReference type="SUPFAM" id="SSF46626">
    <property type="entry name" value="Cytochrome c"/>
    <property type="match status" value="1"/>
</dbReference>
<comment type="cofactor">
    <cofactor evidence="17">
        <name>Cu cation</name>
        <dbReference type="ChEBI" id="CHEBI:23378"/>
    </cofactor>
    <text evidence="17">Binds a copper A center.</text>
</comment>
<evidence type="ECO:0000259" key="20">
    <source>
        <dbReference type="PROSITE" id="PS50857"/>
    </source>
</evidence>
<comment type="similarity">
    <text evidence="2 16">Belongs to the cytochrome c oxidase subunit 2 family.</text>
</comment>
<comment type="subcellular location">
    <subcellularLocation>
        <location evidence="16">Cell membrane</location>
        <topology evidence="16">Multi-pass membrane protein</topology>
    </subcellularLocation>
    <subcellularLocation>
        <location evidence="1">Membrane</location>
        <topology evidence="1">Multi-pass membrane protein</topology>
    </subcellularLocation>
</comment>
<dbReference type="InterPro" id="IPR036257">
    <property type="entry name" value="Cyt_c_oxidase_su2_TM_sf"/>
</dbReference>
<dbReference type="InterPro" id="IPR008972">
    <property type="entry name" value="Cupredoxin"/>
</dbReference>
<dbReference type="GO" id="GO:0016491">
    <property type="term" value="F:oxidoreductase activity"/>
    <property type="evidence" value="ECO:0007669"/>
    <property type="project" value="InterPro"/>
</dbReference>
<evidence type="ECO:0000256" key="17">
    <source>
        <dbReference type="RuleBase" id="RU004024"/>
    </source>
</evidence>
<evidence type="ECO:0000259" key="21">
    <source>
        <dbReference type="PROSITE" id="PS51007"/>
    </source>
</evidence>
<feature type="transmembrane region" description="Helical" evidence="19">
    <location>
        <begin position="71"/>
        <end position="92"/>
    </location>
</feature>
<comment type="catalytic activity">
    <reaction evidence="17">
        <text>4 Fe(II)-[cytochrome c] + O2 + 8 H(+)(in) = 4 Fe(III)-[cytochrome c] + 2 H2O + 4 H(+)(out)</text>
        <dbReference type="Rhea" id="RHEA:11436"/>
        <dbReference type="Rhea" id="RHEA-COMP:10350"/>
        <dbReference type="Rhea" id="RHEA-COMP:14399"/>
        <dbReference type="ChEBI" id="CHEBI:15377"/>
        <dbReference type="ChEBI" id="CHEBI:15378"/>
        <dbReference type="ChEBI" id="CHEBI:15379"/>
        <dbReference type="ChEBI" id="CHEBI:29033"/>
        <dbReference type="ChEBI" id="CHEBI:29034"/>
        <dbReference type="EC" id="7.1.1.9"/>
    </reaction>
</comment>
<evidence type="ECO:0000256" key="18">
    <source>
        <dbReference type="SAM" id="MobiDB-lite"/>
    </source>
</evidence>
<dbReference type="RefSeq" id="WP_149110191.1">
    <property type="nucleotide sequence ID" value="NZ_CP042425.1"/>
</dbReference>
<feature type="region of interest" description="Disordered" evidence="18">
    <location>
        <begin position="339"/>
        <end position="387"/>
    </location>
</feature>
<feature type="transmembrane region" description="Helical" evidence="19">
    <location>
        <begin position="26"/>
        <end position="50"/>
    </location>
</feature>
<evidence type="ECO:0000256" key="10">
    <source>
        <dbReference type="ARBA" id="ARBA00022989"/>
    </source>
</evidence>
<keyword evidence="23" id="KW-1185">Reference proteome</keyword>
<dbReference type="GO" id="GO:0042773">
    <property type="term" value="P:ATP synthesis coupled electron transport"/>
    <property type="evidence" value="ECO:0007669"/>
    <property type="project" value="TreeGrafter"/>
</dbReference>
<keyword evidence="12 17" id="KW-0186">Copper</keyword>
<evidence type="ECO:0000256" key="12">
    <source>
        <dbReference type="ARBA" id="ARBA00023008"/>
    </source>
</evidence>
<keyword evidence="11 15" id="KW-0408">Iron</keyword>
<dbReference type="PROSITE" id="PS51007">
    <property type="entry name" value="CYTC"/>
    <property type="match status" value="1"/>
</dbReference>
<dbReference type="Pfam" id="PF13442">
    <property type="entry name" value="Cytochrome_CBB3"/>
    <property type="match status" value="1"/>
</dbReference>
<feature type="compositionally biased region" description="Pro residues" evidence="18">
    <location>
        <begin position="364"/>
        <end position="387"/>
    </location>
</feature>
<evidence type="ECO:0000256" key="11">
    <source>
        <dbReference type="ARBA" id="ARBA00023004"/>
    </source>
</evidence>
<dbReference type="GO" id="GO:0020037">
    <property type="term" value="F:heme binding"/>
    <property type="evidence" value="ECO:0007669"/>
    <property type="project" value="InterPro"/>
</dbReference>
<dbReference type="EC" id="7.1.1.9" evidence="17"/>
<dbReference type="GO" id="GO:0004129">
    <property type="term" value="F:cytochrome-c oxidase activity"/>
    <property type="evidence" value="ECO:0007669"/>
    <property type="project" value="UniProtKB-EC"/>
</dbReference>
<dbReference type="SUPFAM" id="SSF81464">
    <property type="entry name" value="Cytochrome c oxidase subunit II-like, transmembrane region"/>
    <property type="match status" value="1"/>
</dbReference>
<dbReference type="PROSITE" id="PS00078">
    <property type="entry name" value="COX2"/>
    <property type="match status" value="1"/>
</dbReference>
<dbReference type="Pfam" id="PF00116">
    <property type="entry name" value="COX2"/>
    <property type="match status" value="1"/>
</dbReference>
<evidence type="ECO:0000256" key="2">
    <source>
        <dbReference type="ARBA" id="ARBA00007866"/>
    </source>
</evidence>
<accession>A0A5C1A9G6</accession>
<evidence type="ECO:0000256" key="5">
    <source>
        <dbReference type="ARBA" id="ARBA00022660"/>
    </source>
</evidence>
<protein>
    <recommendedName>
        <fullName evidence="17">Cytochrome c oxidase subunit 2</fullName>
        <ecNumber evidence="17">7.1.1.9</ecNumber>
    </recommendedName>
</protein>
<keyword evidence="6 16" id="KW-0812">Transmembrane</keyword>
<reference evidence="23" key="1">
    <citation type="submission" date="2019-08" db="EMBL/GenBank/DDBJ databases">
        <title>Limnoglobus roseus gen. nov., sp. nov., a novel freshwater planctomycete with a giant genome from the family Gemmataceae.</title>
        <authorList>
            <person name="Kulichevskaya I.S."/>
            <person name="Naumoff D.G."/>
            <person name="Miroshnikov K."/>
            <person name="Ivanova A."/>
            <person name="Philippov D.A."/>
            <person name="Hakobyan A."/>
            <person name="Rijpstra I.C."/>
            <person name="Sinninghe Damste J.S."/>
            <person name="Liesack W."/>
            <person name="Dedysh S.N."/>
        </authorList>
    </citation>
    <scope>NUCLEOTIDE SEQUENCE [LARGE SCALE GENOMIC DNA]</scope>
    <source>
        <strain evidence="23">PX52</strain>
    </source>
</reference>
<dbReference type="KEGG" id="lrs:PX52LOC_02285"/>
<dbReference type="NCBIfam" id="TIGR02866">
    <property type="entry name" value="CoxB"/>
    <property type="match status" value="1"/>
</dbReference>
<dbReference type="GO" id="GO:0005507">
    <property type="term" value="F:copper ion binding"/>
    <property type="evidence" value="ECO:0007669"/>
    <property type="project" value="InterPro"/>
</dbReference>
<dbReference type="InterPro" id="IPR001505">
    <property type="entry name" value="Copper_CuA"/>
</dbReference>
<evidence type="ECO:0000313" key="23">
    <source>
        <dbReference type="Proteomes" id="UP000324974"/>
    </source>
</evidence>
<dbReference type="InterPro" id="IPR011759">
    <property type="entry name" value="Cyt_c_oxidase_su2_TM_dom"/>
</dbReference>
<dbReference type="Gene3D" id="1.10.287.90">
    <property type="match status" value="1"/>
</dbReference>
<dbReference type="Proteomes" id="UP000324974">
    <property type="component" value="Chromosome"/>
</dbReference>